<name>A0A496PKQ7_9MICC</name>
<accession>A0A496PKQ7</accession>
<evidence type="ECO:0000313" key="4">
    <source>
        <dbReference type="Proteomes" id="UP000273119"/>
    </source>
</evidence>
<dbReference type="Proteomes" id="UP000273119">
    <property type="component" value="Unassembled WGS sequence"/>
</dbReference>
<evidence type="ECO:0000256" key="1">
    <source>
        <dbReference type="SAM" id="MobiDB-lite"/>
    </source>
</evidence>
<protein>
    <submittedName>
        <fullName evidence="3">Uncharacterized protein</fullName>
    </submittedName>
</protein>
<keyword evidence="4" id="KW-1185">Reference proteome</keyword>
<feature type="transmembrane region" description="Helical" evidence="2">
    <location>
        <begin position="6"/>
        <end position="29"/>
    </location>
</feature>
<reference evidence="3 4" key="1">
    <citation type="submission" date="2018-07" db="EMBL/GenBank/DDBJ databases">
        <title>Arthrobacter sp. nov., isolated from raw cow's milk with high bacterial count.</title>
        <authorList>
            <person name="Hahne J."/>
            <person name="Isele D."/>
            <person name="Lipski A."/>
        </authorList>
    </citation>
    <scope>NUCLEOTIDE SEQUENCE [LARGE SCALE GENOMIC DNA]</scope>
    <source>
        <strain evidence="3 4">JZ R-183</strain>
    </source>
</reference>
<keyword evidence="2" id="KW-1133">Transmembrane helix</keyword>
<comment type="caution">
    <text evidence="3">The sequence shown here is derived from an EMBL/GenBank/DDBJ whole genome shotgun (WGS) entry which is preliminary data.</text>
</comment>
<evidence type="ECO:0000313" key="3">
    <source>
        <dbReference type="EMBL" id="RKW71113.1"/>
    </source>
</evidence>
<keyword evidence="2" id="KW-0472">Membrane</keyword>
<sequence>MPWWSWTLIWIVLVLLLLGMLTLGAIYLWRKAKALLAEASRAQEEITAAYSGGEPLSAPESARGSVPVGWDAAFADPAVVRAQREEDKDVRVDRRRRRRIDSLYANGRPRRWGDVMDPPDAQDTRSSE</sequence>
<evidence type="ECO:0000256" key="2">
    <source>
        <dbReference type="SAM" id="Phobius"/>
    </source>
</evidence>
<gene>
    <name evidence="3" type="ORF">DWQ67_04810</name>
</gene>
<feature type="region of interest" description="Disordered" evidence="1">
    <location>
        <begin position="108"/>
        <end position="128"/>
    </location>
</feature>
<dbReference type="AlphaFoldDB" id="A0A496PKQ7"/>
<proteinExistence type="predicted"/>
<organism evidence="3 4">
    <name type="scientific">Galactobacter caseinivorans</name>
    <dbReference type="NCBI Taxonomy" id="2676123"/>
    <lineage>
        <taxon>Bacteria</taxon>
        <taxon>Bacillati</taxon>
        <taxon>Actinomycetota</taxon>
        <taxon>Actinomycetes</taxon>
        <taxon>Micrococcales</taxon>
        <taxon>Micrococcaceae</taxon>
        <taxon>Galactobacter</taxon>
    </lineage>
</organism>
<keyword evidence="2" id="KW-0812">Transmembrane</keyword>
<dbReference type="EMBL" id="QQXL01000002">
    <property type="protein sequence ID" value="RKW71113.1"/>
    <property type="molecule type" value="Genomic_DNA"/>
</dbReference>